<dbReference type="SUPFAM" id="SSF69279">
    <property type="entry name" value="Phage tail proteins"/>
    <property type="match status" value="2"/>
</dbReference>
<keyword evidence="3" id="KW-0964">Secreted</keyword>
<evidence type="ECO:0000259" key="5">
    <source>
        <dbReference type="Pfam" id="PF22178"/>
    </source>
</evidence>
<evidence type="ECO:0000313" key="6">
    <source>
        <dbReference type="EMBL" id="CAA0123629.1"/>
    </source>
</evidence>
<evidence type="ECO:0000313" key="7">
    <source>
        <dbReference type="Proteomes" id="UP000441399"/>
    </source>
</evidence>
<evidence type="ECO:0000259" key="4">
    <source>
        <dbReference type="Pfam" id="PF04717"/>
    </source>
</evidence>
<dbReference type="InterPro" id="IPR006531">
    <property type="entry name" value="Gp5/Vgr_OB"/>
</dbReference>
<dbReference type="Pfam" id="PF22178">
    <property type="entry name" value="Gp5_trimer_C"/>
    <property type="match status" value="1"/>
</dbReference>
<dbReference type="SUPFAM" id="SSF69349">
    <property type="entry name" value="Phage fibre proteins"/>
    <property type="match status" value="1"/>
</dbReference>
<dbReference type="EC" id="6.3.2.-" evidence="6"/>
<dbReference type="InterPro" id="IPR017847">
    <property type="entry name" value="T6SS_RhsGE_Vgr_subset"/>
</dbReference>
<dbReference type="Gene3D" id="3.55.50.10">
    <property type="entry name" value="Baseplate protein-like domains"/>
    <property type="match status" value="1"/>
</dbReference>
<dbReference type="SUPFAM" id="SSF69255">
    <property type="entry name" value="gp5 N-terminal domain-like"/>
    <property type="match status" value="1"/>
</dbReference>
<dbReference type="InterPro" id="IPR054030">
    <property type="entry name" value="Gp5_Vgr_C"/>
</dbReference>
<proteinExistence type="inferred from homology"/>
<name>A0A5S9QXX6_9GAMM</name>
<sequence length="643" mass="71090">MTVFRGLDVKLAAAPASLGKDAFVSCLYGEERFSEPFCFQVQLRSLKNVRDVTALLNKPMSIQLTTDEGKYPRFFQGIIVSACIDGWSGRHTVYEFVLRPTVWLLEKTRNCRMFQQKSVTDIIKAVFKENGFSDFKLQASGSYPSIEYCVQYDESDLHFVSRLMEENGLYYYFLCNRSAHTMVITDANSTHKALADGPKLPYLFEHKDHPDQCIHYFRYEESLQTGKFTLNDFDYLKPKVSLKVTKAASGGQSVSKAEHYEYPGFYETAAVGQKRLKLRMEQAAAEQAMATGFCDVTNMLCGSTFKLTDHPVTSLNQQYLVSRLVVSLSNEEGGPLPPVDSSATESLVFKAEFDCLPDKVQYRAPMSHQRPCIIGTQTAKVTGAKGEDVWTDKYGRIKVQFHWDREGKNDENSSCWVRVAQVWAGKKIGTLYLPRVGDEVLVSFIDGDPDRPIVIGSAYNADNMPPVGLPSKATQTGVTTRSVKKGGASNSSQITIDDKKDSELVTVKSEKNFLLQVKGSEQVTVMQQSKHQVSGAAEHTYKDKVVEEYGGPLTQTFKDKLSQKANSDVTQAVKGKMAIDVTKAFQASTNDALTLKGAKEVSISAGSAKVTMKANGEVTIKASKITVQGSGDVVLKGGKVKIN</sequence>
<dbReference type="Gene3D" id="4.10.220.110">
    <property type="match status" value="1"/>
</dbReference>
<comment type="subcellular location">
    <subcellularLocation>
        <location evidence="1">Secreted</location>
    </subcellularLocation>
</comment>
<dbReference type="Proteomes" id="UP000441399">
    <property type="component" value="Unassembled WGS sequence"/>
</dbReference>
<dbReference type="NCBIfam" id="TIGR03361">
    <property type="entry name" value="VI_Rhs_Vgr"/>
    <property type="match status" value="1"/>
</dbReference>
<keyword evidence="6" id="KW-0436">Ligase</keyword>
<organism evidence="6 7">
    <name type="scientific">BD1-7 clade bacterium</name>
    <dbReference type="NCBI Taxonomy" id="2029982"/>
    <lineage>
        <taxon>Bacteria</taxon>
        <taxon>Pseudomonadati</taxon>
        <taxon>Pseudomonadota</taxon>
        <taxon>Gammaproteobacteria</taxon>
        <taxon>Cellvibrionales</taxon>
        <taxon>Spongiibacteraceae</taxon>
        <taxon>BD1-7 clade</taxon>
    </lineage>
</organism>
<dbReference type="PANTHER" id="PTHR32305">
    <property type="match status" value="1"/>
</dbReference>
<evidence type="ECO:0000256" key="2">
    <source>
        <dbReference type="ARBA" id="ARBA00005558"/>
    </source>
</evidence>
<gene>
    <name evidence="6" type="primary">vgrG1_3</name>
    <name evidence="6" type="ORF">OPDIPICF_02835</name>
</gene>
<dbReference type="InterPro" id="IPR006533">
    <property type="entry name" value="T6SS_Vgr_RhsGE"/>
</dbReference>
<protein>
    <submittedName>
        <fullName evidence="6">Actin cross-linking toxin VgrG1</fullName>
        <ecNumber evidence="6">6.3.2.-</ecNumber>
    </submittedName>
</protein>
<feature type="domain" description="Gp5/Type VI secretion system Vgr protein OB-fold" evidence="4">
    <location>
        <begin position="391"/>
        <end position="459"/>
    </location>
</feature>
<dbReference type="Pfam" id="PF04717">
    <property type="entry name" value="Phage_base_V"/>
    <property type="match status" value="1"/>
</dbReference>
<feature type="domain" description="Gp5/Type VI secretion system Vgr C-terminal trimerisation" evidence="5">
    <location>
        <begin position="476"/>
        <end position="583"/>
    </location>
</feature>
<dbReference type="GO" id="GO:0005576">
    <property type="term" value="C:extracellular region"/>
    <property type="evidence" value="ECO:0007669"/>
    <property type="project" value="UniProtKB-SubCell"/>
</dbReference>
<dbReference type="EMBL" id="CACSIO010000056">
    <property type="protein sequence ID" value="CAA0123629.1"/>
    <property type="molecule type" value="Genomic_DNA"/>
</dbReference>
<evidence type="ECO:0000256" key="3">
    <source>
        <dbReference type="ARBA" id="ARBA00022525"/>
    </source>
</evidence>
<dbReference type="Pfam" id="PF05954">
    <property type="entry name" value="Phage_GPD"/>
    <property type="match status" value="1"/>
</dbReference>
<evidence type="ECO:0000256" key="1">
    <source>
        <dbReference type="ARBA" id="ARBA00004613"/>
    </source>
</evidence>
<dbReference type="GO" id="GO:0016874">
    <property type="term" value="F:ligase activity"/>
    <property type="evidence" value="ECO:0007669"/>
    <property type="project" value="UniProtKB-KW"/>
</dbReference>
<reference evidence="6 7" key="1">
    <citation type="submission" date="2019-11" db="EMBL/GenBank/DDBJ databases">
        <authorList>
            <person name="Holert J."/>
        </authorList>
    </citation>
    <scope>NUCLEOTIDE SEQUENCE [LARGE SCALE GENOMIC DNA]</scope>
    <source>
        <strain evidence="6">SB11_3</strain>
    </source>
</reference>
<dbReference type="OrthoDB" id="9762420at2"/>
<dbReference type="Gene3D" id="2.30.110.50">
    <property type="match status" value="1"/>
</dbReference>
<dbReference type="InterPro" id="IPR037026">
    <property type="entry name" value="Vgr_OB-fold_dom_sf"/>
</dbReference>
<accession>A0A5S9QXX6</accession>
<keyword evidence="7" id="KW-1185">Reference proteome</keyword>
<dbReference type="AlphaFoldDB" id="A0A5S9QXX6"/>
<comment type="similarity">
    <text evidence="2">Belongs to the VgrG protein family.</text>
</comment>
<dbReference type="InterPro" id="IPR050708">
    <property type="entry name" value="T6SS_VgrG/RHS"/>
</dbReference>
<dbReference type="Gene3D" id="2.40.50.230">
    <property type="entry name" value="Gp5 N-terminal domain"/>
    <property type="match status" value="1"/>
</dbReference>
<dbReference type="NCBIfam" id="TIGR01646">
    <property type="entry name" value="vgr_GE"/>
    <property type="match status" value="1"/>
</dbReference>
<dbReference type="PANTHER" id="PTHR32305:SF15">
    <property type="entry name" value="PROTEIN RHSA-RELATED"/>
    <property type="match status" value="1"/>
</dbReference>